<evidence type="ECO:0000256" key="1">
    <source>
        <dbReference type="SAM" id="MobiDB-lite"/>
    </source>
</evidence>
<comment type="caution">
    <text evidence="2">The sequence shown here is derived from an EMBL/GenBank/DDBJ whole genome shotgun (WGS) entry which is preliminary data.</text>
</comment>
<dbReference type="Proteomes" id="UP000541444">
    <property type="component" value="Unassembled WGS sequence"/>
</dbReference>
<dbReference type="OrthoDB" id="1989922at2759"/>
<proteinExistence type="predicted"/>
<evidence type="ECO:0000313" key="3">
    <source>
        <dbReference type="Proteomes" id="UP000541444"/>
    </source>
</evidence>
<organism evidence="2 3">
    <name type="scientific">Kingdonia uniflora</name>
    <dbReference type="NCBI Taxonomy" id="39325"/>
    <lineage>
        <taxon>Eukaryota</taxon>
        <taxon>Viridiplantae</taxon>
        <taxon>Streptophyta</taxon>
        <taxon>Embryophyta</taxon>
        <taxon>Tracheophyta</taxon>
        <taxon>Spermatophyta</taxon>
        <taxon>Magnoliopsida</taxon>
        <taxon>Ranunculales</taxon>
        <taxon>Circaeasteraceae</taxon>
        <taxon>Kingdonia</taxon>
    </lineage>
</organism>
<dbReference type="AlphaFoldDB" id="A0A7J7MTS1"/>
<protein>
    <submittedName>
        <fullName evidence="2">Uncharacterized protein</fullName>
    </submittedName>
</protein>
<keyword evidence="3" id="KW-1185">Reference proteome</keyword>
<accession>A0A7J7MTS1</accession>
<reference evidence="2 3" key="1">
    <citation type="journal article" date="2020" name="IScience">
        <title>Genome Sequencing of the Endangered Kingdonia uniflora (Circaeasteraceae, Ranunculales) Reveals Potential Mechanisms of Evolutionary Specialization.</title>
        <authorList>
            <person name="Sun Y."/>
            <person name="Deng T."/>
            <person name="Zhang A."/>
            <person name="Moore M.J."/>
            <person name="Landis J.B."/>
            <person name="Lin N."/>
            <person name="Zhang H."/>
            <person name="Zhang X."/>
            <person name="Huang J."/>
            <person name="Zhang X."/>
            <person name="Sun H."/>
            <person name="Wang H."/>
        </authorList>
    </citation>
    <scope>NUCLEOTIDE SEQUENCE [LARGE SCALE GENOMIC DNA]</scope>
    <source>
        <strain evidence="2">TB1705</strain>
        <tissue evidence="2">Leaf</tissue>
    </source>
</reference>
<feature type="region of interest" description="Disordered" evidence="1">
    <location>
        <begin position="15"/>
        <end position="60"/>
    </location>
</feature>
<feature type="non-terminal residue" evidence="2">
    <location>
        <position position="1"/>
    </location>
</feature>
<name>A0A7J7MTS1_9MAGN</name>
<evidence type="ECO:0000313" key="2">
    <source>
        <dbReference type="EMBL" id="KAF6158319.1"/>
    </source>
</evidence>
<gene>
    <name evidence="2" type="ORF">GIB67_022399</name>
</gene>
<dbReference type="EMBL" id="JACGCM010001226">
    <property type="protein sequence ID" value="KAF6158319.1"/>
    <property type="molecule type" value="Genomic_DNA"/>
</dbReference>
<sequence length="191" mass="21199">LNTIVKCMAHYNPFDNLQSSGDGSNTADIGNNSSYNATSKKKKGLVRGNNPGDVKASPAPEFVPREDWAEKRGVTDEEIGPQKDKTIQCSDVIAELQNTMWKDPKSIRTGPNNAIAQMQDNYGASGYFLETGGTNKRKDVETLKLTEVSSSDKLKSFRALQELLDLLLLLLKHVGFARLLQQDQHSLWNPY</sequence>
<feature type="compositionally biased region" description="Polar residues" evidence="1">
    <location>
        <begin position="15"/>
        <end position="38"/>
    </location>
</feature>